<sequence length="386" mass="45301">MEMNLADMLSYADIHELGRIAHTYECECNGHSKNELIQSILSTALRREIFEKHIQGLNIEDIRFLNSLLFDPRNAFSIEELIARVQQSRFQKEESGEWNPRDMVIKFKKLGWLFNGYSQQTKFLFHVPNDLKRKFSEVLTGQFKQSLKLTNEPSVYRDEQQLLVDDIFHFLTYISHQHEIPLTAEGAMYKRQLQQLLDRLSVQEEMVTKGSWRFGYGRMFKDYPNRFSFIYDYCYYRQLISEQAQSLQLTEEGKMRLLEGKKENLADVYKFWLRLYKNPIPNVQSLAGWVDRLSSQWVTFESLSGVLCKLVKPFYYDSSESIVEQRILQMMMHLGLIRIGEDHESGMVVQVTKLGAKVIQGTFVAEEDKVVLFLDQESARFKGDGK</sequence>
<proteinExistence type="predicted"/>
<dbReference type="EMBL" id="JAGGKV010000002">
    <property type="protein sequence ID" value="MBP1961946.1"/>
    <property type="molecule type" value="Genomic_DNA"/>
</dbReference>
<evidence type="ECO:0008006" key="3">
    <source>
        <dbReference type="Google" id="ProtNLM"/>
    </source>
</evidence>
<name>A0ABS4HU69_9BACL</name>
<organism evidence="1 2">
    <name type="scientific">Paenibacillus aceris</name>
    <dbReference type="NCBI Taxonomy" id="869555"/>
    <lineage>
        <taxon>Bacteria</taxon>
        <taxon>Bacillati</taxon>
        <taxon>Bacillota</taxon>
        <taxon>Bacilli</taxon>
        <taxon>Bacillales</taxon>
        <taxon>Paenibacillaceae</taxon>
        <taxon>Paenibacillus</taxon>
    </lineage>
</organism>
<protein>
    <recommendedName>
        <fullName evidence="3">Helicase XPB/Ssl2 N-terminal domain-containing protein</fullName>
    </recommendedName>
</protein>
<reference evidence="1 2" key="1">
    <citation type="submission" date="2021-03" db="EMBL/GenBank/DDBJ databases">
        <title>Genomic Encyclopedia of Type Strains, Phase IV (KMG-IV): sequencing the most valuable type-strain genomes for metagenomic binning, comparative biology and taxonomic classification.</title>
        <authorList>
            <person name="Goeker M."/>
        </authorList>
    </citation>
    <scope>NUCLEOTIDE SEQUENCE [LARGE SCALE GENOMIC DNA]</scope>
    <source>
        <strain evidence="1 2">DSM 24950</strain>
    </source>
</reference>
<accession>A0ABS4HU69</accession>
<gene>
    <name evidence="1" type="ORF">J2Z65_001144</name>
</gene>
<evidence type="ECO:0000313" key="1">
    <source>
        <dbReference type="EMBL" id="MBP1961946.1"/>
    </source>
</evidence>
<keyword evidence="2" id="KW-1185">Reference proteome</keyword>
<dbReference type="Proteomes" id="UP001519344">
    <property type="component" value="Unassembled WGS sequence"/>
</dbReference>
<comment type="caution">
    <text evidence="1">The sequence shown here is derived from an EMBL/GenBank/DDBJ whole genome shotgun (WGS) entry which is preliminary data.</text>
</comment>
<evidence type="ECO:0000313" key="2">
    <source>
        <dbReference type="Proteomes" id="UP001519344"/>
    </source>
</evidence>